<dbReference type="Proteomes" id="UP000693892">
    <property type="component" value="Unassembled WGS sequence"/>
</dbReference>
<dbReference type="AlphaFoldDB" id="A0A916JWB9"/>
<dbReference type="PROSITE" id="PS51819">
    <property type="entry name" value="VOC"/>
    <property type="match status" value="2"/>
</dbReference>
<feature type="domain" description="VOC" evidence="1">
    <location>
        <begin position="136"/>
        <end position="251"/>
    </location>
</feature>
<dbReference type="EMBL" id="CAJVAP010000012">
    <property type="protein sequence ID" value="CAG7610412.1"/>
    <property type="molecule type" value="Genomic_DNA"/>
</dbReference>
<accession>A0A916JWB9</accession>
<keyword evidence="3" id="KW-1185">Reference proteome</keyword>
<name>A0A916JWB9_9MICO</name>
<gene>
    <name evidence="2" type="ORF">LEUCIP111803_01313</name>
</gene>
<comment type="caution">
    <text evidence="2">The sequence shown here is derived from an EMBL/GenBank/DDBJ whole genome shotgun (WGS) entry which is preliminary data.</text>
</comment>
<protein>
    <recommendedName>
        <fullName evidence="1">VOC domain-containing protein</fullName>
    </recommendedName>
</protein>
<evidence type="ECO:0000259" key="1">
    <source>
        <dbReference type="PROSITE" id="PS51819"/>
    </source>
</evidence>
<dbReference type="InterPro" id="IPR037523">
    <property type="entry name" value="VOC_core"/>
</dbReference>
<dbReference type="RefSeq" id="WP_218114931.1">
    <property type="nucleotide sequence ID" value="NZ_CAJVAP010000012.1"/>
</dbReference>
<evidence type="ECO:0000313" key="2">
    <source>
        <dbReference type="EMBL" id="CAG7610412.1"/>
    </source>
</evidence>
<sequence>MIKLYDIDHVKFGVHDLDASQHAWEAEFGLHATEKNPDEVKLAINYEPYSVVIEKSNDRGIQYTAYNLHPDFTLDDAEKHLKEMGVDYTRTDDAVDFTDPEGHGVAFVPYRPRTGQDVYPLASRHTDTLRPGRYRKLGHVNYLVKDVDTMVDFYVNVVGQQLADRLGTNAGAFMRVGADHHVNAFVNTGQSHLHHVAFDLGDWGAIPATFDHLAQHGRVFPWGPVRHGIGGNMAGYVRTPEFDCFMELYVDMEQLDDLHVPREFPDDRHSSSVWGMLPPRSYFRFDDESIAQERESHRGIYD</sequence>
<evidence type="ECO:0000313" key="3">
    <source>
        <dbReference type="Proteomes" id="UP000693892"/>
    </source>
</evidence>
<dbReference type="InterPro" id="IPR004360">
    <property type="entry name" value="Glyas_Fos-R_dOase_dom"/>
</dbReference>
<reference evidence="2" key="1">
    <citation type="submission" date="2021-06" db="EMBL/GenBank/DDBJ databases">
        <authorList>
            <person name="Criscuolo A."/>
        </authorList>
    </citation>
    <scope>NUCLEOTIDE SEQUENCE</scope>
    <source>
        <strain evidence="2">CIP111803</strain>
    </source>
</reference>
<organism evidence="2 3">
    <name type="scientific">Leucobacter soli</name>
    <dbReference type="NCBI Taxonomy" id="2812850"/>
    <lineage>
        <taxon>Bacteria</taxon>
        <taxon>Bacillati</taxon>
        <taxon>Actinomycetota</taxon>
        <taxon>Actinomycetes</taxon>
        <taxon>Micrococcales</taxon>
        <taxon>Microbacteriaceae</taxon>
        <taxon>Leucobacter</taxon>
    </lineage>
</organism>
<proteinExistence type="predicted"/>
<dbReference type="Pfam" id="PF00903">
    <property type="entry name" value="Glyoxalase"/>
    <property type="match status" value="1"/>
</dbReference>
<feature type="domain" description="VOC" evidence="1">
    <location>
        <begin position="6"/>
        <end position="123"/>
    </location>
</feature>